<dbReference type="Proteomes" id="UP001144352">
    <property type="component" value="Unassembled WGS sequence"/>
</dbReference>
<dbReference type="InterPro" id="IPR020816">
    <property type="entry name" value="Histone-like_DNA-bd_CS"/>
</dbReference>
<accession>A0A9W6LCL2</accession>
<evidence type="ECO:0000256" key="7">
    <source>
        <dbReference type="ARBA" id="ARBA00023172"/>
    </source>
</evidence>
<keyword evidence="6" id="KW-0804">Transcription</keyword>
<dbReference type="CDD" id="cd13835">
    <property type="entry name" value="IHF_A"/>
    <property type="match status" value="1"/>
</dbReference>
<keyword evidence="3" id="KW-0810">Translation regulation</keyword>
<proteinExistence type="inferred from homology"/>
<keyword evidence="5" id="KW-0238">DNA-binding</keyword>
<evidence type="ECO:0000256" key="8">
    <source>
        <dbReference type="RuleBase" id="RU003939"/>
    </source>
</evidence>
<keyword evidence="7" id="KW-0233">DNA recombination</keyword>
<evidence type="ECO:0000256" key="1">
    <source>
        <dbReference type="ARBA" id="ARBA00010529"/>
    </source>
</evidence>
<protein>
    <recommendedName>
        <fullName evidence="2">Integration host factor subunit alpha</fullName>
    </recommendedName>
</protein>
<dbReference type="GO" id="GO:0006417">
    <property type="term" value="P:regulation of translation"/>
    <property type="evidence" value="ECO:0007669"/>
    <property type="project" value="UniProtKB-KW"/>
</dbReference>
<dbReference type="GO" id="GO:0009893">
    <property type="term" value="P:positive regulation of metabolic process"/>
    <property type="evidence" value="ECO:0007669"/>
    <property type="project" value="UniProtKB-ARBA"/>
</dbReference>
<keyword evidence="10" id="KW-1185">Reference proteome</keyword>
<comment type="caution">
    <text evidence="9">The sequence shown here is derived from an EMBL/GenBank/DDBJ whole genome shotgun (WGS) entry which is preliminary data.</text>
</comment>
<dbReference type="Gene3D" id="4.10.520.10">
    <property type="entry name" value="IHF-like DNA-binding proteins"/>
    <property type="match status" value="1"/>
</dbReference>
<dbReference type="PANTHER" id="PTHR33175">
    <property type="entry name" value="DNA-BINDING PROTEIN HU"/>
    <property type="match status" value="1"/>
</dbReference>
<dbReference type="InterPro" id="IPR000119">
    <property type="entry name" value="Hist_DNA-bd"/>
</dbReference>
<dbReference type="GO" id="GO:0003677">
    <property type="term" value="F:DNA binding"/>
    <property type="evidence" value="ECO:0007669"/>
    <property type="project" value="UniProtKB-KW"/>
</dbReference>
<reference evidence="9" key="1">
    <citation type="submission" date="2022-12" db="EMBL/GenBank/DDBJ databases">
        <title>Reference genome sequencing for broad-spectrum identification of bacterial and archaeal isolates by mass spectrometry.</title>
        <authorList>
            <person name="Sekiguchi Y."/>
            <person name="Tourlousse D.M."/>
        </authorList>
    </citation>
    <scope>NUCLEOTIDE SEQUENCE</scope>
    <source>
        <strain evidence="9">H2</strain>
    </source>
</reference>
<dbReference type="PROSITE" id="PS00045">
    <property type="entry name" value="HISTONE_LIKE"/>
    <property type="match status" value="1"/>
</dbReference>
<evidence type="ECO:0000313" key="9">
    <source>
        <dbReference type="EMBL" id="GLI37561.1"/>
    </source>
</evidence>
<dbReference type="SUPFAM" id="SSF47729">
    <property type="entry name" value="IHF-like DNA-binding proteins"/>
    <property type="match status" value="1"/>
</dbReference>
<organism evidence="9 10">
    <name type="scientific">Geobacter hydrogenophilus</name>
    <dbReference type="NCBI Taxonomy" id="40983"/>
    <lineage>
        <taxon>Bacteria</taxon>
        <taxon>Pseudomonadati</taxon>
        <taxon>Thermodesulfobacteriota</taxon>
        <taxon>Desulfuromonadia</taxon>
        <taxon>Geobacterales</taxon>
        <taxon>Geobacteraceae</taxon>
        <taxon>Geobacter</taxon>
    </lineage>
</organism>
<evidence type="ECO:0000313" key="10">
    <source>
        <dbReference type="Proteomes" id="UP001144352"/>
    </source>
</evidence>
<comment type="similarity">
    <text evidence="1 8">Belongs to the bacterial histone-like protein family.</text>
</comment>
<dbReference type="GO" id="GO:0005829">
    <property type="term" value="C:cytosol"/>
    <property type="evidence" value="ECO:0007669"/>
    <property type="project" value="TreeGrafter"/>
</dbReference>
<gene>
    <name evidence="9" type="primary">ihfA-1</name>
    <name evidence="9" type="ORF">GHYDROH2_10620</name>
</gene>
<dbReference type="PRINTS" id="PR01727">
    <property type="entry name" value="DNABINDINGHU"/>
</dbReference>
<dbReference type="NCBIfam" id="NF001401">
    <property type="entry name" value="PRK00285.1"/>
    <property type="match status" value="1"/>
</dbReference>
<evidence type="ECO:0000256" key="6">
    <source>
        <dbReference type="ARBA" id="ARBA00023163"/>
    </source>
</evidence>
<dbReference type="EMBL" id="BSDS01000001">
    <property type="protein sequence ID" value="GLI37561.1"/>
    <property type="molecule type" value="Genomic_DNA"/>
</dbReference>
<dbReference type="GO" id="GO:0006355">
    <property type="term" value="P:regulation of DNA-templated transcription"/>
    <property type="evidence" value="ECO:0007669"/>
    <property type="project" value="InterPro"/>
</dbReference>
<name>A0A9W6LCL2_9BACT</name>
<sequence length="93" mass="10379">MTKAEIAELVSTKGGYSKKDANEMVEVLLEQIKKTLERGDKIKIAGFGNFEVKKKSDRRGRNPQTGEELTIQSRRVLAFKPSAVLKNAINENS</sequence>
<dbReference type="GO" id="GO:0006310">
    <property type="term" value="P:DNA recombination"/>
    <property type="evidence" value="ECO:0007669"/>
    <property type="project" value="UniProtKB-KW"/>
</dbReference>
<dbReference type="InterPro" id="IPR010992">
    <property type="entry name" value="IHF-like_DNA-bd_dom_sf"/>
</dbReference>
<dbReference type="RefSeq" id="WP_214185926.1">
    <property type="nucleotide sequence ID" value="NZ_BSDS01000001.1"/>
</dbReference>
<dbReference type="GO" id="GO:0030527">
    <property type="term" value="F:structural constituent of chromatin"/>
    <property type="evidence" value="ECO:0007669"/>
    <property type="project" value="InterPro"/>
</dbReference>
<dbReference type="AlphaFoldDB" id="A0A9W6LCL2"/>
<evidence type="ECO:0000256" key="4">
    <source>
        <dbReference type="ARBA" id="ARBA00023015"/>
    </source>
</evidence>
<dbReference type="InterPro" id="IPR005684">
    <property type="entry name" value="IHF_alpha"/>
</dbReference>
<keyword evidence="4" id="KW-0805">Transcription regulation</keyword>
<evidence type="ECO:0000256" key="5">
    <source>
        <dbReference type="ARBA" id="ARBA00023125"/>
    </source>
</evidence>
<dbReference type="Pfam" id="PF00216">
    <property type="entry name" value="Bac_DNA_binding"/>
    <property type="match status" value="1"/>
</dbReference>
<evidence type="ECO:0000256" key="3">
    <source>
        <dbReference type="ARBA" id="ARBA00022845"/>
    </source>
</evidence>
<dbReference type="SMART" id="SM00411">
    <property type="entry name" value="BHL"/>
    <property type="match status" value="1"/>
</dbReference>
<evidence type="ECO:0000256" key="2">
    <source>
        <dbReference type="ARBA" id="ARBA00018329"/>
    </source>
</evidence>
<dbReference type="PANTHER" id="PTHR33175:SF2">
    <property type="entry name" value="INTEGRATION HOST FACTOR SUBUNIT ALPHA"/>
    <property type="match status" value="1"/>
</dbReference>